<protein>
    <submittedName>
        <fullName evidence="10">Glycosyltransferase family 39 protein</fullName>
    </submittedName>
</protein>
<evidence type="ECO:0000259" key="9">
    <source>
        <dbReference type="Pfam" id="PF13231"/>
    </source>
</evidence>
<organism evidence="10 11">
    <name type="scientific">Parvularcula marina</name>
    <dbReference type="NCBI Taxonomy" id="2292771"/>
    <lineage>
        <taxon>Bacteria</taxon>
        <taxon>Pseudomonadati</taxon>
        <taxon>Pseudomonadota</taxon>
        <taxon>Alphaproteobacteria</taxon>
        <taxon>Parvularculales</taxon>
        <taxon>Parvularculaceae</taxon>
        <taxon>Parvularcula</taxon>
    </lineage>
</organism>
<dbReference type="GO" id="GO:0010041">
    <property type="term" value="P:response to iron(III) ion"/>
    <property type="evidence" value="ECO:0007669"/>
    <property type="project" value="TreeGrafter"/>
</dbReference>
<keyword evidence="11" id="KW-1185">Reference proteome</keyword>
<name>A0A371RJ45_9PROT</name>
<dbReference type="GO" id="GO:0016763">
    <property type="term" value="F:pentosyltransferase activity"/>
    <property type="evidence" value="ECO:0007669"/>
    <property type="project" value="TreeGrafter"/>
</dbReference>
<dbReference type="PANTHER" id="PTHR33908">
    <property type="entry name" value="MANNOSYLTRANSFERASE YKCB-RELATED"/>
    <property type="match status" value="1"/>
</dbReference>
<keyword evidence="7 8" id="KW-0472">Membrane</keyword>
<keyword evidence="5 8" id="KW-0812">Transmembrane</keyword>
<evidence type="ECO:0000256" key="2">
    <source>
        <dbReference type="ARBA" id="ARBA00022475"/>
    </source>
</evidence>
<dbReference type="RefSeq" id="WP_116392104.1">
    <property type="nucleotide sequence ID" value="NZ_QUQO01000001.1"/>
</dbReference>
<evidence type="ECO:0000313" key="10">
    <source>
        <dbReference type="EMBL" id="RFB05471.1"/>
    </source>
</evidence>
<dbReference type="FunCoup" id="A0A371RJ45">
    <property type="interactions" value="96"/>
</dbReference>
<evidence type="ECO:0000313" key="11">
    <source>
        <dbReference type="Proteomes" id="UP000264589"/>
    </source>
</evidence>
<feature type="domain" description="Glycosyltransferase RgtA/B/C/D-like" evidence="9">
    <location>
        <begin position="68"/>
        <end position="237"/>
    </location>
</feature>
<evidence type="ECO:0000256" key="1">
    <source>
        <dbReference type="ARBA" id="ARBA00004651"/>
    </source>
</evidence>
<comment type="caution">
    <text evidence="10">The sequence shown here is derived from an EMBL/GenBank/DDBJ whole genome shotgun (WGS) entry which is preliminary data.</text>
</comment>
<accession>A0A371RJ45</accession>
<evidence type="ECO:0000256" key="6">
    <source>
        <dbReference type="ARBA" id="ARBA00022989"/>
    </source>
</evidence>
<feature type="transmembrane region" description="Helical" evidence="8">
    <location>
        <begin position="422"/>
        <end position="441"/>
    </location>
</feature>
<keyword evidence="2" id="KW-1003">Cell membrane</keyword>
<feature type="transmembrane region" description="Helical" evidence="8">
    <location>
        <begin position="304"/>
        <end position="323"/>
    </location>
</feature>
<feature type="transmembrane region" description="Helical" evidence="8">
    <location>
        <begin position="395"/>
        <end position="413"/>
    </location>
</feature>
<evidence type="ECO:0000256" key="3">
    <source>
        <dbReference type="ARBA" id="ARBA00022676"/>
    </source>
</evidence>
<dbReference type="GO" id="GO:0005886">
    <property type="term" value="C:plasma membrane"/>
    <property type="evidence" value="ECO:0007669"/>
    <property type="project" value="UniProtKB-SubCell"/>
</dbReference>
<feature type="transmembrane region" description="Helical" evidence="8">
    <location>
        <begin position="147"/>
        <end position="166"/>
    </location>
</feature>
<dbReference type="PANTHER" id="PTHR33908:SF3">
    <property type="entry name" value="UNDECAPRENYL PHOSPHATE-ALPHA-4-AMINO-4-DEOXY-L-ARABINOSE ARABINOSYL TRANSFERASE"/>
    <property type="match status" value="1"/>
</dbReference>
<dbReference type="InParanoid" id="A0A371RJ45"/>
<dbReference type="Proteomes" id="UP000264589">
    <property type="component" value="Unassembled WGS sequence"/>
</dbReference>
<sequence>MTGDLRKTLNTREWGALIAILLLALLPGFFSIPVMDRDEARYSQASSQMMETGDYIDIRFQEDPRWVKPAGIYWMQVATSAPFGGPDAPIWAFRLPSLIGVLIGGILTAWLGARIIGAQGGMAAGVMLGLTLMAAVEARTAKTDAMLLAAGVIAQAALFFLLTQAKGSPRPKFIGAPLIFWAATGAALMIKGPIVTLVSVSTIAAYGIWTRDWGVLKRIRPLFGVLVAAAIALPWLIAINIKTDGGFFMESVGHALLGKVAESDDSHAGPFGYHTLLLPITFWPGTLFVGLAAGLAWTKREHPAVKFLICWLVPTWLIFELIATKLPHYIFPAMPALAILAAWGIKDAAELWSKKWPRRIHLAFLGLFVLATAILAAVPMIAADYLGTTMMSAPNVLAIIFGLIAIGAGIMAARRPSALPRLAVLMAAGIGTYWAVFQGAIPALKPLWPSYYVAQEVGKLTGCEEIMATTAGYREPSNVRYLGTRTYLADTGAQSAEFLLGHWECGVAIIDVTEQQGFLAAMSEEGVAPYPVNIVSGHNYVKGDDLDLTIFILEEGQLNWPSAQE</sequence>
<dbReference type="GO" id="GO:0009103">
    <property type="term" value="P:lipopolysaccharide biosynthetic process"/>
    <property type="evidence" value="ECO:0007669"/>
    <property type="project" value="TreeGrafter"/>
</dbReference>
<feature type="transmembrane region" description="Helical" evidence="8">
    <location>
        <begin position="221"/>
        <end position="241"/>
    </location>
</feature>
<comment type="subcellular location">
    <subcellularLocation>
        <location evidence="1">Cell membrane</location>
        <topology evidence="1">Multi-pass membrane protein</topology>
    </subcellularLocation>
</comment>
<evidence type="ECO:0000256" key="4">
    <source>
        <dbReference type="ARBA" id="ARBA00022679"/>
    </source>
</evidence>
<feature type="transmembrane region" description="Helical" evidence="8">
    <location>
        <begin position="276"/>
        <end position="297"/>
    </location>
</feature>
<feature type="transmembrane region" description="Helical" evidence="8">
    <location>
        <begin position="91"/>
        <end position="110"/>
    </location>
</feature>
<keyword evidence="6 8" id="KW-1133">Transmembrane helix</keyword>
<feature type="transmembrane region" description="Helical" evidence="8">
    <location>
        <begin position="361"/>
        <end position="383"/>
    </location>
</feature>
<keyword evidence="3" id="KW-0328">Glycosyltransferase</keyword>
<feature type="transmembrane region" description="Helical" evidence="8">
    <location>
        <begin position="14"/>
        <end position="34"/>
    </location>
</feature>
<dbReference type="AlphaFoldDB" id="A0A371RJ45"/>
<gene>
    <name evidence="10" type="ORF">DX908_09495</name>
</gene>
<dbReference type="InterPro" id="IPR038731">
    <property type="entry name" value="RgtA/B/C-like"/>
</dbReference>
<keyword evidence="4 10" id="KW-0808">Transferase</keyword>
<dbReference type="Pfam" id="PF13231">
    <property type="entry name" value="PMT_2"/>
    <property type="match status" value="1"/>
</dbReference>
<dbReference type="EMBL" id="QUQO01000001">
    <property type="protein sequence ID" value="RFB05471.1"/>
    <property type="molecule type" value="Genomic_DNA"/>
</dbReference>
<feature type="transmembrane region" description="Helical" evidence="8">
    <location>
        <begin position="116"/>
        <end position="135"/>
    </location>
</feature>
<evidence type="ECO:0000256" key="5">
    <source>
        <dbReference type="ARBA" id="ARBA00022692"/>
    </source>
</evidence>
<dbReference type="InterPro" id="IPR050297">
    <property type="entry name" value="LipidA_mod_glycosyltrf_83"/>
</dbReference>
<feature type="transmembrane region" description="Helical" evidence="8">
    <location>
        <begin position="178"/>
        <end position="209"/>
    </location>
</feature>
<feature type="transmembrane region" description="Helical" evidence="8">
    <location>
        <begin position="329"/>
        <end position="349"/>
    </location>
</feature>
<evidence type="ECO:0000256" key="7">
    <source>
        <dbReference type="ARBA" id="ARBA00023136"/>
    </source>
</evidence>
<evidence type="ECO:0000256" key="8">
    <source>
        <dbReference type="SAM" id="Phobius"/>
    </source>
</evidence>
<proteinExistence type="predicted"/>
<reference evidence="10 11" key="1">
    <citation type="submission" date="2018-08" db="EMBL/GenBank/DDBJ databases">
        <title>Parvularcula sp. SM1705, isolated from surface water of the South Sea China.</title>
        <authorList>
            <person name="Sun L."/>
        </authorList>
    </citation>
    <scope>NUCLEOTIDE SEQUENCE [LARGE SCALE GENOMIC DNA]</scope>
    <source>
        <strain evidence="10 11">SM1705</strain>
    </source>
</reference>